<keyword evidence="2" id="KW-1185">Reference proteome</keyword>
<evidence type="ECO:0000313" key="1">
    <source>
        <dbReference type="EMBL" id="KAJ7559781.1"/>
    </source>
</evidence>
<reference evidence="2" key="1">
    <citation type="journal article" date="2024" name="Proc. Natl. Acad. Sci. U.S.A.">
        <title>Extraordinary preservation of gene collinearity over three hundred million years revealed in homosporous lycophytes.</title>
        <authorList>
            <person name="Li C."/>
            <person name="Wickell D."/>
            <person name="Kuo L.Y."/>
            <person name="Chen X."/>
            <person name="Nie B."/>
            <person name="Liao X."/>
            <person name="Peng D."/>
            <person name="Ji J."/>
            <person name="Jenkins J."/>
            <person name="Williams M."/>
            <person name="Shu S."/>
            <person name="Plott C."/>
            <person name="Barry K."/>
            <person name="Rajasekar S."/>
            <person name="Grimwood J."/>
            <person name="Han X."/>
            <person name="Sun S."/>
            <person name="Hou Z."/>
            <person name="He W."/>
            <person name="Dai G."/>
            <person name="Sun C."/>
            <person name="Schmutz J."/>
            <person name="Leebens-Mack J.H."/>
            <person name="Li F.W."/>
            <person name="Wang L."/>
        </authorList>
    </citation>
    <scope>NUCLEOTIDE SEQUENCE [LARGE SCALE GENOMIC DNA]</scope>
    <source>
        <strain evidence="2">cv. PW_Plant_1</strain>
    </source>
</reference>
<accession>A0ACC2DZY4</accession>
<name>A0ACC2DZY4_DIPCM</name>
<proteinExistence type="predicted"/>
<sequence>MDAAHSMWTFAVLITFFLAFRHAVALNDTGLGEGEVGNWPKEVVTVVGGYVYCHDCAHNGSRWIKSLPSALVSVLCKDKKTHNVTSYGAARTNAKGYYQVKLPHHNPLRQGIANCKVHLLVSTDEKCNVVTNTGNGKVGANLLLRKAYYNELFFRAAPMAFTPYYCDHRGPKK</sequence>
<evidence type="ECO:0000313" key="2">
    <source>
        <dbReference type="Proteomes" id="UP001162992"/>
    </source>
</evidence>
<dbReference type="EMBL" id="CM055095">
    <property type="protein sequence ID" value="KAJ7559781.1"/>
    <property type="molecule type" value="Genomic_DNA"/>
</dbReference>
<dbReference type="Proteomes" id="UP001162992">
    <property type="component" value="Chromosome 4"/>
</dbReference>
<organism evidence="1 2">
    <name type="scientific">Diphasiastrum complanatum</name>
    <name type="common">Issler's clubmoss</name>
    <name type="synonym">Lycopodium complanatum</name>
    <dbReference type="NCBI Taxonomy" id="34168"/>
    <lineage>
        <taxon>Eukaryota</taxon>
        <taxon>Viridiplantae</taxon>
        <taxon>Streptophyta</taxon>
        <taxon>Embryophyta</taxon>
        <taxon>Tracheophyta</taxon>
        <taxon>Lycopodiopsida</taxon>
        <taxon>Lycopodiales</taxon>
        <taxon>Lycopodiaceae</taxon>
        <taxon>Lycopodioideae</taxon>
        <taxon>Diphasiastrum</taxon>
    </lineage>
</organism>
<gene>
    <name evidence="1" type="ORF">O6H91_04G100900</name>
</gene>
<comment type="caution">
    <text evidence="1">The sequence shown here is derived from an EMBL/GenBank/DDBJ whole genome shotgun (WGS) entry which is preliminary data.</text>
</comment>
<protein>
    <submittedName>
        <fullName evidence="1">Uncharacterized protein</fullName>
    </submittedName>
</protein>